<keyword evidence="2" id="KW-1185">Reference proteome</keyword>
<name>A0ABR1KAA9_9PEZI</name>
<comment type="caution">
    <text evidence="1">The sequence shown here is derived from an EMBL/GenBank/DDBJ whole genome shotgun (WGS) entry which is preliminary data.</text>
</comment>
<gene>
    <name evidence="1" type="ORF">IWZ03DRAFT_390344</name>
</gene>
<dbReference type="Proteomes" id="UP001363622">
    <property type="component" value="Unassembled WGS sequence"/>
</dbReference>
<reference evidence="1 2" key="1">
    <citation type="submission" date="2024-04" db="EMBL/GenBank/DDBJ databases">
        <title>Phyllosticta paracitricarpa is synonymous to the EU quarantine fungus P. citricarpa based on phylogenomic analyses.</title>
        <authorList>
            <consortium name="Lawrence Berkeley National Laboratory"/>
            <person name="Van Ingen-Buijs V.A."/>
            <person name="Van Westerhoven A.C."/>
            <person name="Haridas S."/>
            <person name="Skiadas P."/>
            <person name="Martin F."/>
            <person name="Groenewald J.Z."/>
            <person name="Crous P.W."/>
            <person name="Seidl M.F."/>
        </authorList>
    </citation>
    <scope>NUCLEOTIDE SEQUENCE [LARGE SCALE GENOMIC DNA]</scope>
    <source>
        <strain evidence="1 2">CBS 123371</strain>
    </source>
</reference>
<accession>A0ABR1KAA9</accession>
<evidence type="ECO:0000313" key="2">
    <source>
        <dbReference type="Proteomes" id="UP001363622"/>
    </source>
</evidence>
<evidence type="ECO:0008006" key="3">
    <source>
        <dbReference type="Google" id="ProtNLM"/>
    </source>
</evidence>
<evidence type="ECO:0000313" key="1">
    <source>
        <dbReference type="EMBL" id="KAK7509465.1"/>
    </source>
</evidence>
<protein>
    <recommendedName>
        <fullName evidence="3">Secreted protein</fullName>
    </recommendedName>
</protein>
<sequence length="74" mass="8613">MMTARRLTLMLSLCHFQELLKDPSLTEMMPSRMLMPIRAQNARRPDPVRPRSRAALYLVKHGWATKMPMTTTKT</sequence>
<proteinExistence type="predicted"/>
<dbReference type="EMBL" id="JBBPHU010000017">
    <property type="protein sequence ID" value="KAK7509465.1"/>
    <property type="molecule type" value="Genomic_DNA"/>
</dbReference>
<organism evidence="1 2">
    <name type="scientific">Phyllosticta citriasiana</name>
    <dbReference type="NCBI Taxonomy" id="595635"/>
    <lineage>
        <taxon>Eukaryota</taxon>
        <taxon>Fungi</taxon>
        <taxon>Dikarya</taxon>
        <taxon>Ascomycota</taxon>
        <taxon>Pezizomycotina</taxon>
        <taxon>Dothideomycetes</taxon>
        <taxon>Dothideomycetes incertae sedis</taxon>
        <taxon>Botryosphaeriales</taxon>
        <taxon>Phyllostictaceae</taxon>
        <taxon>Phyllosticta</taxon>
    </lineage>
</organism>